<reference evidence="15 16" key="1">
    <citation type="submission" date="2016-10" db="EMBL/GenBank/DDBJ databases">
        <authorList>
            <person name="de Groot N.N."/>
        </authorList>
    </citation>
    <scope>NUCLEOTIDE SEQUENCE [LARGE SCALE GENOMIC DNA]</scope>
    <source>
        <strain evidence="15 16">DSM 46701</strain>
    </source>
</reference>
<dbReference type="NCBIfam" id="TIGR01072">
    <property type="entry name" value="murA"/>
    <property type="match status" value="1"/>
</dbReference>
<feature type="binding site" evidence="13">
    <location>
        <begin position="178"/>
        <end position="182"/>
    </location>
    <ligand>
        <name>UDP-N-acetyl-alpha-D-glucosamine</name>
        <dbReference type="ChEBI" id="CHEBI:57705"/>
    </ligand>
</feature>
<sequence>MFPGGRQKEHRHSWVKDFLIMGDPTGTKDIDMHKKVWRQVVQPPAGFILDVPERGLGMEKLVIKGGRPLYGNVRISGAKNSALAMIPAALLPDSPTVLENIPEIGDIAVYIEILQKLGVKVASTGKELQIDPSTLQLQPVLDPRVGELRASYYLMGALLGKFHEVTIGLPGGCKLGLRPIDQHIKGFEALGAKVNLKDGVVHIEAPGLKGARIYLDVVSVGATINLMLAAVCAEGITVIENAAKEPEVIDVATLLSSMGAQIKGAGTDVIRIRGGRRLHGCRHSIIPDRIEAGTYMIAAAATRGQVRIEQVIPKHLESVSAKLREMGVQIEEEEESITVSGRDSYASVDIRTLPYPGFPTDLQQPFTSLLTQAHGTSLITDSIYSSRFDHVGQLEKMGAKIQTEGRTAIVRGVTPLAGTQVHAFDLRGGASLIIAGLIADGVTRITGVEKIRRGYERLEEKLNGLGAEIWRE</sequence>
<dbReference type="InterPro" id="IPR036968">
    <property type="entry name" value="Enolpyruvate_Tfrase_sf"/>
</dbReference>
<organism evidence="15 16">
    <name type="scientific">Lihuaxuella thermophila</name>
    <dbReference type="NCBI Taxonomy" id="1173111"/>
    <lineage>
        <taxon>Bacteria</taxon>
        <taxon>Bacillati</taxon>
        <taxon>Bacillota</taxon>
        <taxon>Bacilli</taxon>
        <taxon>Bacillales</taxon>
        <taxon>Thermoactinomycetaceae</taxon>
        <taxon>Lihuaxuella</taxon>
    </lineage>
</organism>
<dbReference type="Pfam" id="PF00275">
    <property type="entry name" value="EPSP_synthase"/>
    <property type="match status" value="1"/>
</dbReference>
<feature type="active site" description="Proton donor" evidence="13">
    <location>
        <position position="173"/>
    </location>
</feature>
<evidence type="ECO:0000256" key="1">
    <source>
        <dbReference type="ARBA" id="ARBA00004496"/>
    </source>
</evidence>
<dbReference type="NCBIfam" id="NF009470">
    <property type="entry name" value="PRK12830.1"/>
    <property type="match status" value="1"/>
</dbReference>
<comment type="catalytic activity">
    <reaction evidence="12 13">
        <text>phosphoenolpyruvate + UDP-N-acetyl-alpha-D-glucosamine = UDP-N-acetyl-3-O-(1-carboxyvinyl)-alpha-D-glucosamine + phosphate</text>
        <dbReference type="Rhea" id="RHEA:18681"/>
        <dbReference type="ChEBI" id="CHEBI:43474"/>
        <dbReference type="ChEBI" id="CHEBI:57705"/>
        <dbReference type="ChEBI" id="CHEBI:58702"/>
        <dbReference type="ChEBI" id="CHEBI:68483"/>
        <dbReference type="EC" id="2.5.1.7"/>
    </reaction>
</comment>
<dbReference type="SUPFAM" id="SSF55205">
    <property type="entry name" value="EPT/RTPC-like"/>
    <property type="match status" value="1"/>
</dbReference>
<keyword evidence="7 13" id="KW-0573">Peptidoglycan synthesis</keyword>
<name>A0A1H8BCN8_9BACL</name>
<keyword evidence="9 13" id="KW-0961">Cell wall biogenesis/degradation</keyword>
<gene>
    <name evidence="13" type="primary">murA</name>
    <name evidence="15" type="ORF">SAMN05444955_102117</name>
</gene>
<evidence type="ECO:0000313" key="16">
    <source>
        <dbReference type="Proteomes" id="UP000199695"/>
    </source>
</evidence>
<dbReference type="GO" id="GO:0071555">
    <property type="term" value="P:cell wall organization"/>
    <property type="evidence" value="ECO:0007669"/>
    <property type="project" value="UniProtKB-KW"/>
</dbReference>
<evidence type="ECO:0000256" key="13">
    <source>
        <dbReference type="HAMAP-Rule" id="MF_00111"/>
    </source>
</evidence>
<dbReference type="GO" id="GO:0008760">
    <property type="term" value="F:UDP-N-acetylglucosamine 1-carboxyvinyltransferase activity"/>
    <property type="evidence" value="ECO:0007669"/>
    <property type="project" value="UniProtKB-UniRule"/>
</dbReference>
<feature type="binding site" evidence="13">
    <location>
        <position position="149"/>
    </location>
    <ligand>
        <name>UDP-N-acetyl-alpha-D-glucosamine</name>
        <dbReference type="ChEBI" id="CHEBI:57705"/>
    </ligand>
</feature>
<proteinExistence type="inferred from homology"/>
<protein>
    <recommendedName>
        <fullName evidence="13">UDP-N-acetylglucosamine 1-carboxyvinyltransferase</fullName>
        <ecNumber evidence="13">2.5.1.7</ecNumber>
    </recommendedName>
    <alternativeName>
        <fullName evidence="13">Enoylpyruvate transferase</fullName>
    </alternativeName>
    <alternativeName>
        <fullName evidence="13">UDP-N-acetylglucosamine enolpyruvyl transferase</fullName>
        <shortName evidence="13">EPT</shortName>
    </alternativeName>
</protein>
<dbReference type="NCBIfam" id="NF006873">
    <property type="entry name" value="PRK09369.1"/>
    <property type="match status" value="1"/>
</dbReference>
<dbReference type="InterPro" id="IPR050068">
    <property type="entry name" value="MurA_subfamily"/>
</dbReference>
<dbReference type="CDD" id="cd01555">
    <property type="entry name" value="UdpNAET"/>
    <property type="match status" value="1"/>
</dbReference>
<dbReference type="EMBL" id="FOCQ01000002">
    <property type="protein sequence ID" value="SEM80603.1"/>
    <property type="molecule type" value="Genomic_DNA"/>
</dbReference>
<evidence type="ECO:0000259" key="14">
    <source>
        <dbReference type="Pfam" id="PF00275"/>
    </source>
</evidence>
<dbReference type="GO" id="GO:0019277">
    <property type="term" value="P:UDP-N-acetylgalactosamine biosynthetic process"/>
    <property type="evidence" value="ECO:0007669"/>
    <property type="project" value="InterPro"/>
</dbReference>
<feature type="modified residue" description="2-(S-cysteinyl)pyruvic acid O-phosphothioketal" evidence="13">
    <location>
        <position position="173"/>
    </location>
</feature>
<dbReference type="InterPro" id="IPR001986">
    <property type="entry name" value="Enolpyruvate_Tfrase_dom"/>
</dbReference>
<dbReference type="InterPro" id="IPR013792">
    <property type="entry name" value="RNA3'P_cycl/enolpyr_Trfase_a/b"/>
</dbReference>
<evidence type="ECO:0000256" key="5">
    <source>
        <dbReference type="ARBA" id="ARBA00022679"/>
    </source>
</evidence>
<accession>A0A1H8BCN8</accession>
<keyword evidence="8 13" id="KW-0131">Cell cycle</keyword>
<evidence type="ECO:0000256" key="3">
    <source>
        <dbReference type="ARBA" id="ARBA00022490"/>
    </source>
</evidence>
<comment type="function">
    <text evidence="13">Cell wall formation. Adds enolpyruvyl to UDP-N-acetylglucosamine.</text>
</comment>
<evidence type="ECO:0000256" key="2">
    <source>
        <dbReference type="ARBA" id="ARBA00004752"/>
    </source>
</evidence>
<dbReference type="EC" id="2.5.1.7" evidence="13"/>
<feature type="binding site" evidence="13">
    <location>
        <position position="383"/>
    </location>
    <ligand>
        <name>UDP-N-acetyl-alpha-D-glucosamine</name>
        <dbReference type="ChEBI" id="CHEBI:57705"/>
    </ligand>
</feature>
<dbReference type="GO" id="GO:0005737">
    <property type="term" value="C:cytoplasm"/>
    <property type="evidence" value="ECO:0007669"/>
    <property type="project" value="UniProtKB-SubCell"/>
</dbReference>
<evidence type="ECO:0000256" key="4">
    <source>
        <dbReference type="ARBA" id="ARBA00022618"/>
    </source>
</evidence>
<evidence type="ECO:0000256" key="12">
    <source>
        <dbReference type="ARBA" id="ARBA00047527"/>
    </source>
</evidence>
<evidence type="ECO:0000256" key="6">
    <source>
        <dbReference type="ARBA" id="ARBA00022960"/>
    </source>
</evidence>
<evidence type="ECO:0000256" key="7">
    <source>
        <dbReference type="ARBA" id="ARBA00022984"/>
    </source>
</evidence>
<comment type="caution">
    <text evidence="13">Lacks conserved residue(s) required for the propagation of feature annotation.</text>
</comment>
<keyword evidence="3 13" id="KW-0963">Cytoplasm</keyword>
<dbReference type="Gene3D" id="3.65.10.10">
    <property type="entry name" value="Enolpyruvate transferase domain"/>
    <property type="match status" value="2"/>
</dbReference>
<comment type="pathway">
    <text evidence="2 13">Cell wall biogenesis; peptidoglycan biosynthesis.</text>
</comment>
<keyword evidence="16" id="KW-1185">Reference proteome</keyword>
<feature type="binding site" evidence="13">
    <location>
        <begin position="79"/>
        <end position="80"/>
    </location>
    <ligand>
        <name>phosphoenolpyruvate</name>
        <dbReference type="ChEBI" id="CHEBI:58702"/>
    </ligand>
</feature>
<keyword evidence="4 13" id="KW-0132">Cell division</keyword>
<evidence type="ECO:0000256" key="10">
    <source>
        <dbReference type="ARBA" id="ARBA00023317"/>
    </source>
</evidence>
<evidence type="ECO:0000313" key="15">
    <source>
        <dbReference type="EMBL" id="SEM80603.1"/>
    </source>
</evidence>
<comment type="similarity">
    <text evidence="11 13">Belongs to the EPSP synthase family. MurA subfamily.</text>
</comment>
<evidence type="ECO:0000256" key="9">
    <source>
        <dbReference type="ARBA" id="ARBA00023316"/>
    </source>
</evidence>
<dbReference type="GO" id="GO:0009252">
    <property type="term" value="P:peptidoglycan biosynthetic process"/>
    <property type="evidence" value="ECO:0007669"/>
    <property type="project" value="UniProtKB-UniRule"/>
</dbReference>
<dbReference type="GO" id="GO:0051301">
    <property type="term" value="P:cell division"/>
    <property type="evidence" value="ECO:0007669"/>
    <property type="project" value="UniProtKB-KW"/>
</dbReference>
<dbReference type="InterPro" id="IPR005750">
    <property type="entry name" value="UDP_GlcNAc_COvinyl_MurA"/>
</dbReference>
<dbReference type="STRING" id="1173111.SAMN05444955_102117"/>
<dbReference type="UniPathway" id="UPA00219"/>
<feature type="domain" description="Enolpyruvate transferase" evidence="14">
    <location>
        <begin position="64"/>
        <end position="462"/>
    </location>
</feature>
<keyword evidence="5 13" id="KW-0808">Transferase</keyword>
<keyword evidence="10 13" id="KW-0670">Pyruvate</keyword>
<dbReference type="HAMAP" id="MF_00111">
    <property type="entry name" value="MurA"/>
    <property type="match status" value="1"/>
</dbReference>
<dbReference type="GO" id="GO:0008360">
    <property type="term" value="P:regulation of cell shape"/>
    <property type="evidence" value="ECO:0007669"/>
    <property type="project" value="UniProtKB-KW"/>
</dbReference>
<dbReference type="AlphaFoldDB" id="A0A1H8BCN8"/>
<dbReference type="PANTHER" id="PTHR43783">
    <property type="entry name" value="UDP-N-ACETYLGLUCOSAMINE 1-CARBOXYVINYLTRANSFERASE"/>
    <property type="match status" value="1"/>
</dbReference>
<keyword evidence="6 13" id="KW-0133">Cell shape</keyword>
<dbReference type="Proteomes" id="UP000199695">
    <property type="component" value="Unassembled WGS sequence"/>
</dbReference>
<comment type="subcellular location">
    <subcellularLocation>
        <location evidence="1 13">Cytoplasm</location>
    </subcellularLocation>
</comment>
<evidence type="ECO:0000256" key="8">
    <source>
        <dbReference type="ARBA" id="ARBA00023306"/>
    </source>
</evidence>
<feature type="binding site" evidence="13">
    <location>
        <position position="361"/>
    </location>
    <ligand>
        <name>UDP-N-acetyl-alpha-D-glucosamine</name>
        <dbReference type="ChEBI" id="CHEBI:57705"/>
    </ligand>
</feature>
<evidence type="ECO:0000256" key="11">
    <source>
        <dbReference type="ARBA" id="ARBA00038367"/>
    </source>
</evidence>
<dbReference type="PANTHER" id="PTHR43783:SF2">
    <property type="entry name" value="UDP-N-ACETYLGLUCOSAMINE 1-CARBOXYVINYLTRANSFERASE 2"/>
    <property type="match status" value="1"/>
</dbReference>